<dbReference type="InterPro" id="IPR047568">
    <property type="entry name" value="ATLF-like_dom"/>
</dbReference>
<feature type="domain" description="ATLF-like" evidence="3">
    <location>
        <begin position="1"/>
        <end position="79"/>
    </location>
</feature>
<organism evidence="4 5">
    <name type="scientific">Anaerobutyricum hallii</name>
    <dbReference type="NCBI Taxonomy" id="39488"/>
    <lineage>
        <taxon>Bacteria</taxon>
        <taxon>Bacillati</taxon>
        <taxon>Bacillota</taxon>
        <taxon>Clostridia</taxon>
        <taxon>Lachnospirales</taxon>
        <taxon>Lachnospiraceae</taxon>
        <taxon>Anaerobutyricum</taxon>
    </lineage>
</organism>
<dbReference type="CDD" id="cd20184">
    <property type="entry name" value="M34_peptidase_like"/>
    <property type="match status" value="1"/>
</dbReference>
<protein>
    <recommendedName>
        <fullName evidence="3">ATLF-like domain-containing protein</fullName>
    </recommendedName>
</protein>
<evidence type="ECO:0000256" key="1">
    <source>
        <dbReference type="ARBA" id="ARBA00004613"/>
    </source>
</evidence>
<dbReference type="Gene3D" id="3.40.390.10">
    <property type="entry name" value="Collagenase (Catalytic Domain)"/>
    <property type="match status" value="1"/>
</dbReference>
<gene>
    <name evidence="4" type="ORF">DW068_15365</name>
</gene>
<keyword evidence="2" id="KW-0964">Secreted</keyword>
<evidence type="ECO:0000313" key="4">
    <source>
        <dbReference type="EMBL" id="RHK33722.1"/>
    </source>
</evidence>
<dbReference type="RefSeq" id="WP_118315223.1">
    <property type="nucleotide sequence ID" value="NZ_QRNJ01000087.1"/>
</dbReference>
<evidence type="ECO:0000256" key="2">
    <source>
        <dbReference type="ARBA" id="ARBA00022525"/>
    </source>
</evidence>
<dbReference type="InterPro" id="IPR014781">
    <property type="entry name" value="Anthrax_toxin_lethal/edema_N/C"/>
</dbReference>
<dbReference type="GO" id="GO:0005576">
    <property type="term" value="C:extracellular region"/>
    <property type="evidence" value="ECO:0007669"/>
    <property type="project" value="UniProtKB-SubCell"/>
</dbReference>
<dbReference type="EMBL" id="QRNJ01000087">
    <property type="protein sequence ID" value="RHK33722.1"/>
    <property type="molecule type" value="Genomic_DNA"/>
</dbReference>
<comment type="subcellular location">
    <subcellularLocation>
        <location evidence="1">Secreted</location>
    </subcellularLocation>
</comment>
<accession>A0A415G3J2</accession>
<dbReference type="InterPro" id="IPR024079">
    <property type="entry name" value="MetalloPept_cat_dom_sf"/>
</dbReference>
<dbReference type="AlphaFoldDB" id="A0A415G3J2"/>
<reference evidence="4 5" key="1">
    <citation type="submission" date="2018-08" db="EMBL/GenBank/DDBJ databases">
        <title>A genome reference for cultivated species of the human gut microbiota.</title>
        <authorList>
            <person name="Zou Y."/>
            <person name="Xue W."/>
            <person name="Luo G."/>
        </authorList>
    </citation>
    <scope>NUCLEOTIDE SEQUENCE [LARGE SCALE GENOMIC DNA]</scope>
    <source>
        <strain evidence="4 5">AF45-14BH</strain>
    </source>
</reference>
<dbReference type="SUPFAM" id="SSF55486">
    <property type="entry name" value="Metalloproteases ('zincins'), catalytic domain"/>
    <property type="match status" value="1"/>
</dbReference>
<comment type="caution">
    <text evidence="4">The sequence shown here is derived from an EMBL/GenBank/DDBJ whole genome shotgun (WGS) entry which is preliminary data.</text>
</comment>
<sequence length="100" mass="11671">MGHFVSCLKGKNGSKIDTSSEFVRIYNTEKNNYVGYNKGYVTRTSSEFFAEAFRDYTDNPIILKKCCPQTYAYMEKMVNSISANDIVNFRNRYGWCWTKN</sequence>
<evidence type="ECO:0000259" key="3">
    <source>
        <dbReference type="PROSITE" id="PS51995"/>
    </source>
</evidence>
<dbReference type="Pfam" id="PF07737">
    <property type="entry name" value="ATLF"/>
    <property type="match status" value="1"/>
</dbReference>
<dbReference type="PROSITE" id="PS51995">
    <property type="entry name" value="ATLF"/>
    <property type="match status" value="1"/>
</dbReference>
<proteinExistence type="predicted"/>
<name>A0A415G3J2_9FIRM</name>
<dbReference type="GO" id="GO:0008237">
    <property type="term" value="F:metallopeptidase activity"/>
    <property type="evidence" value="ECO:0007669"/>
    <property type="project" value="InterPro"/>
</dbReference>
<evidence type="ECO:0000313" key="5">
    <source>
        <dbReference type="Proteomes" id="UP000283497"/>
    </source>
</evidence>
<dbReference type="Proteomes" id="UP000283497">
    <property type="component" value="Unassembled WGS sequence"/>
</dbReference>